<evidence type="ECO:0000259" key="2">
    <source>
        <dbReference type="PROSITE" id="PS51898"/>
    </source>
</evidence>
<dbReference type="InterPro" id="IPR011010">
    <property type="entry name" value="DNA_brk_join_enz"/>
</dbReference>
<dbReference type="GO" id="GO:0015074">
    <property type="term" value="P:DNA integration"/>
    <property type="evidence" value="ECO:0007669"/>
    <property type="project" value="InterPro"/>
</dbReference>
<dbReference type="SUPFAM" id="SSF56349">
    <property type="entry name" value="DNA breaking-rejoining enzymes"/>
    <property type="match status" value="1"/>
</dbReference>
<keyword evidence="4" id="KW-1185">Reference proteome</keyword>
<dbReference type="Proteomes" id="UP000219453">
    <property type="component" value="Unassembled WGS sequence"/>
</dbReference>
<dbReference type="AlphaFoldDB" id="A0A285NT13"/>
<dbReference type="Pfam" id="PF00589">
    <property type="entry name" value="Phage_integrase"/>
    <property type="match status" value="1"/>
</dbReference>
<dbReference type="EMBL" id="OBEJ01000002">
    <property type="protein sequence ID" value="SNZ12348.1"/>
    <property type="molecule type" value="Genomic_DNA"/>
</dbReference>
<dbReference type="InterPro" id="IPR002104">
    <property type="entry name" value="Integrase_catalytic"/>
</dbReference>
<dbReference type="GO" id="GO:0003677">
    <property type="term" value="F:DNA binding"/>
    <property type="evidence" value="ECO:0007669"/>
    <property type="project" value="InterPro"/>
</dbReference>
<evidence type="ECO:0000256" key="1">
    <source>
        <dbReference type="ARBA" id="ARBA00023172"/>
    </source>
</evidence>
<evidence type="ECO:0000313" key="3">
    <source>
        <dbReference type="EMBL" id="SNZ12348.1"/>
    </source>
</evidence>
<protein>
    <submittedName>
        <fullName evidence="3">Phage integrase family protein</fullName>
    </submittedName>
</protein>
<accession>A0A285NT13</accession>
<dbReference type="OrthoDB" id="216982at2157"/>
<sequence>MRVKSTAGDSEYKLWLKPEEYEALCDVAEDRSHKHHAVALLGGSVGLRAQEMAAVRPEDMYADDGLYWLRVHEEAGKDTTGSGGKLRDAHIPQDAYVELLENRHKLDVEEDELLLGVTKSRVRDIVHELGDEMAARGDDVPGRSADWEKLSAHDLRRFFAQDRLVRKEMNPHTVMAIGGWSSLGAMEDYIKTPSDDVVADEIKRVGLS</sequence>
<gene>
    <name evidence="3" type="ORF">SAMN06269185_1640</name>
</gene>
<evidence type="ECO:0000313" key="4">
    <source>
        <dbReference type="Proteomes" id="UP000219453"/>
    </source>
</evidence>
<dbReference type="GO" id="GO:0006310">
    <property type="term" value="P:DNA recombination"/>
    <property type="evidence" value="ECO:0007669"/>
    <property type="project" value="UniProtKB-KW"/>
</dbReference>
<feature type="domain" description="Tyr recombinase" evidence="2">
    <location>
        <begin position="11"/>
        <end position="203"/>
    </location>
</feature>
<name>A0A285NT13_NATPI</name>
<dbReference type="InterPro" id="IPR013762">
    <property type="entry name" value="Integrase-like_cat_sf"/>
</dbReference>
<dbReference type="PROSITE" id="PS51898">
    <property type="entry name" value="TYR_RECOMBINASE"/>
    <property type="match status" value="1"/>
</dbReference>
<dbReference type="Gene3D" id="1.10.443.10">
    <property type="entry name" value="Intergrase catalytic core"/>
    <property type="match status" value="1"/>
</dbReference>
<dbReference type="RefSeq" id="WP_097008593.1">
    <property type="nucleotide sequence ID" value="NZ_OBEJ01000002.1"/>
</dbReference>
<keyword evidence="1" id="KW-0233">DNA recombination</keyword>
<reference evidence="3 4" key="1">
    <citation type="submission" date="2017-09" db="EMBL/GenBank/DDBJ databases">
        <authorList>
            <person name="Ehlers B."/>
            <person name="Leendertz F.H."/>
        </authorList>
    </citation>
    <scope>NUCLEOTIDE SEQUENCE [LARGE SCALE GENOMIC DNA]</scope>
    <source>
        <strain evidence="3 4">DSM 27208</strain>
    </source>
</reference>
<dbReference type="CDD" id="cd00397">
    <property type="entry name" value="DNA_BRE_C"/>
    <property type="match status" value="1"/>
</dbReference>
<proteinExistence type="predicted"/>
<organism evidence="3 4">
    <name type="scientific">Natronoarchaeum philippinense</name>
    <dbReference type="NCBI Taxonomy" id="558529"/>
    <lineage>
        <taxon>Archaea</taxon>
        <taxon>Methanobacteriati</taxon>
        <taxon>Methanobacteriota</taxon>
        <taxon>Stenosarchaea group</taxon>
        <taxon>Halobacteria</taxon>
        <taxon>Halobacteriales</taxon>
        <taxon>Natronoarchaeaceae</taxon>
    </lineage>
</organism>